<feature type="compositionally biased region" description="Basic and acidic residues" evidence="1">
    <location>
        <begin position="19"/>
        <end position="34"/>
    </location>
</feature>
<dbReference type="PATRIC" id="fig|476272.21.peg.277"/>
<dbReference type="GeneID" id="86823367"/>
<dbReference type="Proteomes" id="UP000003100">
    <property type="component" value="Unassembled WGS sequence"/>
</dbReference>
<reference evidence="2 3" key="2">
    <citation type="submission" date="2009-02" db="EMBL/GenBank/DDBJ databases">
        <title>Draft genome sequence of Blautia hydrogenotrophica DSM 10507 (Ruminococcus hydrogenotrophicus DSM 10507).</title>
        <authorList>
            <person name="Sudarsanam P."/>
            <person name="Ley R."/>
            <person name="Guruge J."/>
            <person name="Turnbaugh P.J."/>
            <person name="Mahowald M."/>
            <person name="Liep D."/>
            <person name="Gordon J."/>
        </authorList>
    </citation>
    <scope>NUCLEOTIDE SEQUENCE [LARGE SCALE GENOMIC DNA]</scope>
    <source>
        <strain evidence="3">DSM 10507 / JCM 14656 / S5a33</strain>
    </source>
</reference>
<dbReference type="AlphaFoldDB" id="C0CRT3"/>
<evidence type="ECO:0000313" key="2">
    <source>
        <dbReference type="EMBL" id="EEG47503.1"/>
    </source>
</evidence>
<evidence type="ECO:0000313" key="3">
    <source>
        <dbReference type="Proteomes" id="UP000003100"/>
    </source>
</evidence>
<reference evidence="2 3" key="1">
    <citation type="submission" date="2009-01" db="EMBL/GenBank/DDBJ databases">
        <authorList>
            <person name="Fulton L."/>
            <person name="Clifton S."/>
            <person name="Fulton B."/>
            <person name="Xu J."/>
            <person name="Minx P."/>
            <person name="Pepin K.H."/>
            <person name="Johnson M."/>
            <person name="Bhonagiri V."/>
            <person name="Nash W.E."/>
            <person name="Mardis E.R."/>
            <person name="Wilson R.K."/>
        </authorList>
    </citation>
    <scope>NUCLEOTIDE SEQUENCE [LARGE SCALE GENOMIC DNA]</scope>
    <source>
        <strain evidence="3">DSM 10507 / JCM 14656 / S5a33</strain>
    </source>
</reference>
<name>C0CRT3_BLAHS</name>
<sequence length="64" mass="7471">MEMRNHEGYHDPTAGKAIRRADRVRQRGRGERNGHRLTYQIRDVRGFSAVVAALKQIPKMGMWH</sequence>
<comment type="caution">
    <text evidence="2">The sequence shown here is derived from an EMBL/GenBank/DDBJ whole genome shotgun (WGS) entry which is preliminary data.</text>
</comment>
<feature type="compositionally biased region" description="Basic and acidic residues" evidence="1">
    <location>
        <begin position="1"/>
        <end position="10"/>
    </location>
</feature>
<accession>C0CRT3</accession>
<organism evidence="2 3">
    <name type="scientific">Blautia hydrogenotrophica (strain DSM 10507 / JCM 14656 / S5a33)</name>
    <name type="common">Ruminococcus hydrogenotrophicus</name>
    <dbReference type="NCBI Taxonomy" id="476272"/>
    <lineage>
        <taxon>Bacteria</taxon>
        <taxon>Bacillati</taxon>
        <taxon>Bacillota</taxon>
        <taxon>Clostridia</taxon>
        <taxon>Lachnospirales</taxon>
        <taxon>Lachnospiraceae</taxon>
        <taxon>Blautia</taxon>
    </lineage>
</organism>
<proteinExistence type="predicted"/>
<dbReference type="HOGENOM" id="CLU_2858759_0_0_9"/>
<dbReference type="RefSeq" id="WP_005952090.1">
    <property type="nucleotide sequence ID" value="NZ_CP136423.1"/>
</dbReference>
<gene>
    <name evidence="2" type="ORF">RUMHYD_03599</name>
</gene>
<protein>
    <submittedName>
        <fullName evidence="2">Uncharacterized protein</fullName>
    </submittedName>
</protein>
<keyword evidence="3" id="KW-1185">Reference proteome</keyword>
<evidence type="ECO:0000256" key="1">
    <source>
        <dbReference type="SAM" id="MobiDB-lite"/>
    </source>
</evidence>
<feature type="region of interest" description="Disordered" evidence="1">
    <location>
        <begin position="1"/>
        <end position="35"/>
    </location>
</feature>
<dbReference type="EMBL" id="ACBZ01000190">
    <property type="protein sequence ID" value="EEG47503.1"/>
    <property type="molecule type" value="Genomic_DNA"/>
</dbReference>